<keyword evidence="12 20" id="KW-0798">TonB box</keyword>
<dbReference type="GO" id="GO:0015675">
    <property type="term" value="P:nickel cation transport"/>
    <property type="evidence" value="ECO:0007669"/>
    <property type="project" value="UniProtKB-KW"/>
</dbReference>
<dbReference type="PANTHER" id="PTHR32552">
    <property type="entry name" value="FERRICHROME IRON RECEPTOR-RELATED"/>
    <property type="match status" value="1"/>
</dbReference>
<evidence type="ECO:0000256" key="2">
    <source>
        <dbReference type="ARBA" id="ARBA00009810"/>
    </source>
</evidence>
<keyword evidence="10" id="KW-0408">Iron</keyword>
<dbReference type="GO" id="GO:0006829">
    <property type="term" value="P:zinc ion transport"/>
    <property type="evidence" value="ECO:0007669"/>
    <property type="project" value="UniProtKB-KW"/>
</dbReference>
<dbReference type="Gene3D" id="2.40.170.20">
    <property type="entry name" value="TonB-dependent receptor, beta-barrel domain"/>
    <property type="match status" value="1"/>
</dbReference>
<dbReference type="GO" id="GO:0009279">
    <property type="term" value="C:cell outer membrane"/>
    <property type="evidence" value="ECO:0007669"/>
    <property type="project" value="UniProtKB-SubCell"/>
</dbReference>
<dbReference type="PANTHER" id="PTHR32552:SF68">
    <property type="entry name" value="FERRICHROME OUTER MEMBRANE TRANSPORTER_PHAGE RECEPTOR"/>
    <property type="match status" value="1"/>
</dbReference>
<name>A0A2T4FYR2_9PSED</name>
<sequence length="847" mass="92969">MASGGSASTAPELFFHPPISLFHARWTYPMNRPRMRTANGALVMSRCTRTLFPLALLVAPLGLAHAANFDLPPAGLATTLGRIAQQSAREIVYEPSLVSGLQAPAVRGDMSTEQALSRALSGSGLGLDTTEGGVLTLKPLPSGTLNLGETSINANTFDSEENGDNSYVVKRGRGATKTDTPLAEVAQSISVVSRKQMNDQAVQDVSQAVRYTPGIYGEYTGSNNSREQFRVRGFSPYVFQDGLMLPYGESGQGSVSEPYGLQSVEVLRGPSSMLYGQSRPGGLINLTSKLPTTTPLHQLQVQGGSHDLKQLGFDFSGPLDDQGVWSYRLTGLVKDSGTQVEHVDNNRNFIAPALTWRPNDDTSLTLLAQYQRDWGGTTEQYYPQKGSQQGSPWGHIGSDTLLGDPDYDQLRRESFQLGYLFEHHLNDTWTLRQNLRWSKVNIQNRSAFNNGYASATSPVLNRLASDIKRNIQIFNVDNQAQARFNTGALEHTLLMGLDFRRNALDNDVVNGTFSPINPYNPTYGGSVSGQYVGRDMYQTQKQTGVYLQDQIKLDSWILTLGGRYDWATSTSDFRPDRATPRDRVIKQDDEKGTWRAGLGYLFDNGVMPYVSYSQSFDPTLNTSVSATTPIFKPTEGEQYEAGVKYQPPGQDSFITASVYTLTQKNLTTADPLDMRNTVQIGEARSRGFELEGKAVLNRNLSLIASYTYTDSEITQSGYVTSAYTDKGYELPFTPRHRASAWLDYTLDDGPFTGLGLGAGARYTGVLWGSSAVSTTAARDRIQSGNVTVFDAAVHYDLGKLANDLKGTRVALNASNLFDKDYITACTNTTACYYGPRRNVTATLTYDW</sequence>
<dbReference type="Gene3D" id="3.55.50.30">
    <property type="match status" value="1"/>
</dbReference>
<evidence type="ECO:0000256" key="9">
    <source>
        <dbReference type="ARBA" id="ARBA00022906"/>
    </source>
</evidence>
<evidence type="ECO:0000256" key="3">
    <source>
        <dbReference type="ARBA" id="ARBA00022448"/>
    </source>
</evidence>
<keyword evidence="9" id="KW-0864">Zinc transport</keyword>
<dbReference type="InterPro" id="IPR010105">
    <property type="entry name" value="TonB_sidphr_rcpt"/>
</dbReference>
<evidence type="ECO:0000256" key="16">
    <source>
        <dbReference type="ARBA" id="ARBA00023237"/>
    </source>
</evidence>
<reference evidence="22 23" key="1">
    <citation type="submission" date="2018-03" db="EMBL/GenBank/DDBJ databases">
        <title>Diversity of bacteria associated with corn roots inoculated with woodland soils in Canada, and Description of Pseudomonas aylmerense sp. nov.</title>
        <authorList>
            <person name="Tambong J.T."/>
            <person name="Xu R."/>
            <person name="Tchagang C."/>
        </authorList>
    </citation>
    <scope>NUCLEOTIDE SEQUENCE [LARGE SCALE GENOMIC DNA]</scope>
    <source>
        <strain evidence="22 23">S1E44</strain>
    </source>
</reference>
<dbReference type="InterPro" id="IPR012910">
    <property type="entry name" value="Plug_dom"/>
</dbReference>
<feature type="domain" description="Secretin/TonB short N-terminal" evidence="21">
    <location>
        <begin position="89"/>
        <end position="140"/>
    </location>
</feature>
<evidence type="ECO:0000313" key="22">
    <source>
        <dbReference type="EMBL" id="PTC28560.1"/>
    </source>
</evidence>
<evidence type="ECO:0000256" key="4">
    <source>
        <dbReference type="ARBA" id="ARBA00022452"/>
    </source>
</evidence>
<dbReference type="CDD" id="cd01347">
    <property type="entry name" value="ligand_gated_channel"/>
    <property type="match status" value="1"/>
</dbReference>
<dbReference type="SUPFAM" id="SSF56935">
    <property type="entry name" value="Porins"/>
    <property type="match status" value="1"/>
</dbReference>
<gene>
    <name evidence="22" type="ORF">C9382_14665</name>
</gene>
<dbReference type="FunFam" id="2.40.170.20:FF:000005">
    <property type="entry name" value="TonB-dependent siderophore receptor"/>
    <property type="match status" value="1"/>
</dbReference>
<evidence type="ECO:0000256" key="20">
    <source>
        <dbReference type="RuleBase" id="RU003357"/>
    </source>
</evidence>
<keyword evidence="13" id="KW-0921">Nickel transport</keyword>
<dbReference type="GO" id="GO:0015344">
    <property type="term" value="F:siderophore uptake transmembrane transporter activity"/>
    <property type="evidence" value="ECO:0007669"/>
    <property type="project" value="TreeGrafter"/>
</dbReference>
<evidence type="ECO:0000256" key="10">
    <source>
        <dbReference type="ARBA" id="ARBA00023004"/>
    </source>
</evidence>
<dbReference type="Pfam" id="PF07660">
    <property type="entry name" value="STN"/>
    <property type="match status" value="1"/>
</dbReference>
<evidence type="ECO:0000256" key="15">
    <source>
        <dbReference type="ARBA" id="ARBA00023170"/>
    </source>
</evidence>
<keyword evidence="6" id="KW-0533">Nickel</keyword>
<evidence type="ECO:0000256" key="18">
    <source>
        <dbReference type="ARBA" id="ARBA00072467"/>
    </source>
</evidence>
<dbReference type="EMBL" id="PYWW01000033">
    <property type="protein sequence ID" value="PTC28560.1"/>
    <property type="molecule type" value="Genomic_DNA"/>
</dbReference>
<dbReference type="InterPro" id="IPR011662">
    <property type="entry name" value="Secretin/TonB_short_N"/>
</dbReference>
<keyword evidence="14 19" id="KW-0472">Membrane</keyword>
<evidence type="ECO:0000256" key="17">
    <source>
        <dbReference type="ARBA" id="ARBA00056786"/>
    </source>
</evidence>
<evidence type="ECO:0000256" key="11">
    <source>
        <dbReference type="ARBA" id="ARBA00023065"/>
    </source>
</evidence>
<organism evidence="22 23">
    <name type="scientific">Pseudomonas aylmerensis</name>
    <dbReference type="NCBI Taxonomy" id="1869229"/>
    <lineage>
        <taxon>Bacteria</taxon>
        <taxon>Pseudomonadati</taxon>
        <taxon>Pseudomonadota</taxon>
        <taxon>Gammaproteobacteria</taxon>
        <taxon>Pseudomonadales</taxon>
        <taxon>Pseudomonadaceae</taxon>
        <taxon>Pseudomonas</taxon>
    </lineage>
</organism>
<keyword evidence="9" id="KW-0862">Zinc</keyword>
<evidence type="ECO:0000259" key="21">
    <source>
        <dbReference type="SMART" id="SM00965"/>
    </source>
</evidence>
<evidence type="ECO:0000256" key="14">
    <source>
        <dbReference type="ARBA" id="ARBA00023136"/>
    </source>
</evidence>
<comment type="caution">
    <text evidence="22">The sequence shown here is derived from an EMBL/GenBank/DDBJ whole genome shotgun (WGS) entry which is preliminary data.</text>
</comment>
<evidence type="ECO:0000256" key="8">
    <source>
        <dbReference type="ARBA" id="ARBA00022729"/>
    </source>
</evidence>
<evidence type="ECO:0000256" key="5">
    <source>
        <dbReference type="ARBA" id="ARBA00022496"/>
    </source>
</evidence>
<dbReference type="InterPro" id="IPR037066">
    <property type="entry name" value="Plug_dom_sf"/>
</dbReference>
<dbReference type="PROSITE" id="PS52016">
    <property type="entry name" value="TONB_DEPENDENT_REC_3"/>
    <property type="match status" value="1"/>
</dbReference>
<evidence type="ECO:0000313" key="23">
    <source>
        <dbReference type="Proteomes" id="UP000240571"/>
    </source>
</evidence>
<dbReference type="InterPro" id="IPR000531">
    <property type="entry name" value="Beta-barrel_TonB"/>
</dbReference>
<evidence type="ECO:0000256" key="12">
    <source>
        <dbReference type="ARBA" id="ARBA00023077"/>
    </source>
</evidence>
<comment type="similarity">
    <text evidence="2 19 20">Belongs to the TonB-dependent receptor family.</text>
</comment>
<evidence type="ECO:0000256" key="7">
    <source>
        <dbReference type="ARBA" id="ARBA00022692"/>
    </source>
</evidence>
<keyword evidence="11" id="KW-0406">Ion transport</keyword>
<evidence type="ECO:0000256" key="19">
    <source>
        <dbReference type="PROSITE-ProRule" id="PRU01360"/>
    </source>
</evidence>
<comment type="function">
    <text evidence="17">Transports the metallophore pseudopaline, which is involved in the acquisition of nickel and zinc, and thus enables bacterial growth inside the host, where metal access is limited. Is probably involved in the import of pseudopaline-metal complexes.</text>
</comment>
<keyword evidence="5" id="KW-0410">Iron transport</keyword>
<dbReference type="NCBIfam" id="TIGR01783">
    <property type="entry name" value="TonB-siderophor"/>
    <property type="match status" value="1"/>
</dbReference>
<keyword evidence="16 19" id="KW-0998">Cell outer membrane</keyword>
<dbReference type="InterPro" id="IPR039426">
    <property type="entry name" value="TonB-dep_rcpt-like"/>
</dbReference>
<keyword evidence="15 22" id="KW-0675">Receptor</keyword>
<dbReference type="FunFam" id="2.170.130.10:FF:000001">
    <property type="entry name" value="Catecholate siderophore TonB-dependent receptor"/>
    <property type="match status" value="1"/>
</dbReference>
<dbReference type="GO" id="GO:0015891">
    <property type="term" value="P:siderophore transport"/>
    <property type="evidence" value="ECO:0007669"/>
    <property type="project" value="InterPro"/>
</dbReference>
<dbReference type="OrthoDB" id="127311at2"/>
<dbReference type="GO" id="GO:0038023">
    <property type="term" value="F:signaling receptor activity"/>
    <property type="evidence" value="ECO:0007669"/>
    <property type="project" value="InterPro"/>
</dbReference>
<dbReference type="SMART" id="SM00965">
    <property type="entry name" value="STN"/>
    <property type="match status" value="1"/>
</dbReference>
<evidence type="ECO:0000256" key="13">
    <source>
        <dbReference type="ARBA" id="ARBA00023112"/>
    </source>
</evidence>
<dbReference type="Pfam" id="PF07715">
    <property type="entry name" value="Plug"/>
    <property type="match status" value="1"/>
</dbReference>
<keyword evidence="8" id="KW-0732">Signal</keyword>
<evidence type="ECO:0000256" key="1">
    <source>
        <dbReference type="ARBA" id="ARBA00004571"/>
    </source>
</evidence>
<dbReference type="Proteomes" id="UP000240571">
    <property type="component" value="Unassembled WGS sequence"/>
</dbReference>
<comment type="subcellular location">
    <subcellularLocation>
        <location evidence="1 19">Cell outer membrane</location>
        <topology evidence="1 19">Multi-pass membrane protein</topology>
    </subcellularLocation>
</comment>
<accession>A0A2T4FYR2</accession>
<proteinExistence type="inferred from homology"/>
<keyword evidence="4 19" id="KW-1134">Transmembrane beta strand</keyword>
<dbReference type="AlphaFoldDB" id="A0A2T4FYR2"/>
<evidence type="ECO:0000256" key="6">
    <source>
        <dbReference type="ARBA" id="ARBA00022596"/>
    </source>
</evidence>
<dbReference type="Pfam" id="PF00593">
    <property type="entry name" value="TonB_dep_Rec_b-barrel"/>
    <property type="match status" value="1"/>
</dbReference>
<dbReference type="InterPro" id="IPR036942">
    <property type="entry name" value="Beta-barrel_TonB_sf"/>
</dbReference>
<protein>
    <recommendedName>
        <fullName evidence="18">Metal-pseudopaline receptor CntO</fullName>
    </recommendedName>
</protein>
<keyword evidence="3 19" id="KW-0813">Transport</keyword>
<dbReference type="Gene3D" id="2.170.130.10">
    <property type="entry name" value="TonB-dependent receptor, plug domain"/>
    <property type="match status" value="1"/>
</dbReference>
<keyword evidence="7 19" id="KW-0812">Transmembrane</keyword>